<dbReference type="Proteomes" id="UP001060085">
    <property type="component" value="Linkage Group LG04"/>
</dbReference>
<keyword evidence="2" id="KW-1185">Reference proteome</keyword>
<protein>
    <submittedName>
        <fullName evidence="1">Uncharacterized protein</fullName>
    </submittedName>
</protein>
<organism evidence="1 2">
    <name type="scientific">Catharanthus roseus</name>
    <name type="common">Madagascar periwinkle</name>
    <name type="synonym">Vinca rosea</name>
    <dbReference type="NCBI Taxonomy" id="4058"/>
    <lineage>
        <taxon>Eukaryota</taxon>
        <taxon>Viridiplantae</taxon>
        <taxon>Streptophyta</taxon>
        <taxon>Embryophyta</taxon>
        <taxon>Tracheophyta</taxon>
        <taxon>Spermatophyta</taxon>
        <taxon>Magnoliopsida</taxon>
        <taxon>eudicotyledons</taxon>
        <taxon>Gunneridae</taxon>
        <taxon>Pentapetalae</taxon>
        <taxon>asterids</taxon>
        <taxon>lamiids</taxon>
        <taxon>Gentianales</taxon>
        <taxon>Apocynaceae</taxon>
        <taxon>Rauvolfioideae</taxon>
        <taxon>Vinceae</taxon>
        <taxon>Catharanthinae</taxon>
        <taxon>Catharanthus</taxon>
    </lineage>
</organism>
<gene>
    <name evidence="1" type="ORF">M9H77_18767</name>
</gene>
<name>A0ACC0B8C0_CATRO</name>
<evidence type="ECO:0000313" key="1">
    <source>
        <dbReference type="EMBL" id="KAI5668914.1"/>
    </source>
</evidence>
<proteinExistence type="predicted"/>
<sequence length="111" mass="13083">MLNNKENKGTQDTVCKTSEKRNKRYNEEDYDIERYLVDANSLNEFFSRNLTNKDKEPRELKCPPKMKTMKRKQDENGAVSKISATYCKHWKQRPTADGRLRPTIGGRVVWN</sequence>
<accession>A0ACC0B8C0</accession>
<evidence type="ECO:0000313" key="2">
    <source>
        <dbReference type="Proteomes" id="UP001060085"/>
    </source>
</evidence>
<dbReference type="EMBL" id="CM044704">
    <property type="protein sequence ID" value="KAI5668914.1"/>
    <property type="molecule type" value="Genomic_DNA"/>
</dbReference>
<reference evidence="2" key="1">
    <citation type="journal article" date="2023" name="Nat. Plants">
        <title>Single-cell RNA sequencing provides a high-resolution roadmap for understanding the multicellular compartmentation of specialized metabolism.</title>
        <authorList>
            <person name="Sun S."/>
            <person name="Shen X."/>
            <person name="Li Y."/>
            <person name="Li Y."/>
            <person name="Wang S."/>
            <person name="Li R."/>
            <person name="Zhang H."/>
            <person name="Shen G."/>
            <person name="Guo B."/>
            <person name="Wei J."/>
            <person name="Xu J."/>
            <person name="St-Pierre B."/>
            <person name="Chen S."/>
            <person name="Sun C."/>
        </authorList>
    </citation>
    <scope>NUCLEOTIDE SEQUENCE [LARGE SCALE GENOMIC DNA]</scope>
</reference>
<comment type="caution">
    <text evidence="1">The sequence shown here is derived from an EMBL/GenBank/DDBJ whole genome shotgun (WGS) entry which is preliminary data.</text>
</comment>